<dbReference type="RefSeq" id="WP_354701767.1">
    <property type="nucleotide sequence ID" value="NZ_CP114014.1"/>
</dbReference>
<feature type="compositionally biased region" description="Basic and acidic residues" evidence="1">
    <location>
        <begin position="81"/>
        <end position="95"/>
    </location>
</feature>
<feature type="region of interest" description="Disordered" evidence="1">
    <location>
        <begin position="1"/>
        <end position="119"/>
    </location>
</feature>
<name>A0AAU7AU75_9ACTN</name>
<reference evidence="2" key="1">
    <citation type="submission" date="2022-12" db="EMBL/GenBank/DDBJ databases">
        <title>Paraconexibacter alkalitolerans sp. nov. and Baekduia alba sp. nov., isolated from soil and emended description of the genera Paraconexibacter (Chun et al., 2020) and Baekduia (An et al., 2020).</title>
        <authorList>
            <person name="Vieira S."/>
            <person name="Huber K.J."/>
            <person name="Geppert A."/>
            <person name="Wolf J."/>
            <person name="Neumann-Schaal M."/>
            <person name="Muesken M."/>
            <person name="Overmann J."/>
        </authorList>
    </citation>
    <scope>NUCLEOTIDE SEQUENCE</scope>
    <source>
        <strain evidence="2">AEG42_29</strain>
    </source>
</reference>
<feature type="compositionally biased region" description="Basic and acidic residues" evidence="1">
    <location>
        <begin position="31"/>
        <end position="50"/>
    </location>
</feature>
<dbReference type="KEGG" id="parq:DSM112329_02097"/>
<evidence type="ECO:0008006" key="3">
    <source>
        <dbReference type="Google" id="ProtNLM"/>
    </source>
</evidence>
<dbReference type="AlphaFoldDB" id="A0AAU7AU75"/>
<sequence>MPPAGVKKGTKRARQYEHIKDSQLEQGASESKAEEVAARTVNKEKARHGESQTASRSSTEDPKSSGQRGGERSGTAKPKGRTRDQLYNEAKDMGIEGRSSMNKDQLTRAIAGKKSARSR</sequence>
<dbReference type="EMBL" id="CP114014">
    <property type="protein sequence ID" value="XAY05251.1"/>
    <property type="molecule type" value="Genomic_DNA"/>
</dbReference>
<evidence type="ECO:0000313" key="2">
    <source>
        <dbReference type="EMBL" id="XAY05251.1"/>
    </source>
</evidence>
<accession>A0AAU7AU75</accession>
<gene>
    <name evidence="2" type="ORF">DSM112329_02097</name>
</gene>
<proteinExistence type="predicted"/>
<protein>
    <recommendedName>
        <fullName evidence="3">Plasmid stabilization protein</fullName>
    </recommendedName>
</protein>
<feature type="compositionally biased region" description="Basic and acidic residues" evidence="1">
    <location>
        <begin position="14"/>
        <end position="23"/>
    </location>
</feature>
<evidence type="ECO:0000256" key="1">
    <source>
        <dbReference type="SAM" id="MobiDB-lite"/>
    </source>
</evidence>
<organism evidence="2">
    <name type="scientific">Paraconexibacter sp. AEG42_29</name>
    <dbReference type="NCBI Taxonomy" id="2997339"/>
    <lineage>
        <taxon>Bacteria</taxon>
        <taxon>Bacillati</taxon>
        <taxon>Actinomycetota</taxon>
        <taxon>Thermoleophilia</taxon>
        <taxon>Solirubrobacterales</taxon>
        <taxon>Paraconexibacteraceae</taxon>
        <taxon>Paraconexibacter</taxon>
    </lineage>
</organism>